<dbReference type="Pfam" id="PF04014">
    <property type="entry name" value="MazE_antitoxin"/>
    <property type="match status" value="1"/>
</dbReference>
<protein>
    <submittedName>
        <fullName evidence="4">Antitoxin VapB</fullName>
    </submittedName>
</protein>
<evidence type="ECO:0000259" key="3">
    <source>
        <dbReference type="PROSITE" id="PS51740"/>
    </source>
</evidence>
<proteinExistence type="inferred from homology"/>
<evidence type="ECO:0000256" key="1">
    <source>
        <dbReference type="ARBA" id="ARBA00007924"/>
    </source>
</evidence>
<dbReference type="NCBIfam" id="NF040493">
    <property type="entry name" value="TA_anti_VapB"/>
    <property type="match status" value="1"/>
</dbReference>
<reference evidence="5" key="1">
    <citation type="submission" date="2016-10" db="EMBL/GenBank/DDBJ databases">
        <authorList>
            <person name="Varghese N."/>
            <person name="Submissions S."/>
        </authorList>
    </citation>
    <scope>NUCLEOTIDE SEQUENCE [LARGE SCALE GENOMIC DNA]</scope>
    <source>
        <strain evidence="5">CGMCC 1.3431</strain>
    </source>
</reference>
<dbReference type="RefSeq" id="WP_090649915.1">
    <property type="nucleotide sequence ID" value="NZ_CBCRYE010000005.1"/>
</dbReference>
<sequence>MTTAKLFKTGRSQAVRLPKDFRFEGDEVNIRRDEKTGEVILTPRHRSWDDVFSLLDAAGIPSDFLNENELKDMRQAPLPADPFGDDNL</sequence>
<evidence type="ECO:0000313" key="5">
    <source>
        <dbReference type="Proteomes" id="UP000199150"/>
    </source>
</evidence>
<dbReference type="SUPFAM" id="SSF89447">
    <property type="entry name" value="AbrB/MazE/MraZ-like"/>
    <property type="match status" value="1"/>
</dbReference>
<dbReference type="PROSITE" id="PS51740">
    <property type="entry name" value="SPOVT_ABRB"/>
    <property type="match status" value="1"/>
</dbReference>
<dbReference type="SMART" id="SM00966">
    <property type="entry name" value="SpoVT_AbrB"/>
    <property type="match status" value="1"/>
</dbReference>
<dbReference type="OrthoDB" id="7173678at2"/>
<evidence type="ECO:0000313" key="4">
    <source>
        <dbReference type="EMBL" id="SCW75347.1"/>
    </source>
</evidence>
<dbReference type="Gene3D" id="2.10.260.10">
    <property type="match status" value="1"/>
</dbReference>
<dbReference type="InterPro" id="IPR051734">
    <property type="entry name" value="VapB_TA_antitoxins"/>
</dbReference>
<comment type="similarity">
    <text evidence="1">Belongs to the VapB family.</text>
</comment>
<dbReference type="EMBL" id="FMTS01000006">
    <property type="protein sequence ID" value="SCW75347.1"/>
    <property type="molecule type" value="Genomic_DNA"/>
</dbReference>
<dbReference type="PANTHER" id="PTHR37550">
    <property type="entry name" value="ANTITOXIN VAPB1"/>
    <property type="match status" value="1"/>
</dbReference>
<dbReference type="GO" id="GO:0003677">
    <property type="term" value="F:DNA binding"/>
    <property type="evidence" value="ECO:0007669"/>
    <property type="project" value="UniProtKB-UniRule"/>
</dbReference>
<accession>A0A1G4T2C0</accession>
<dbReference type="PANTHER" id="PTHR37550:SF3">
    <property type="entry name" value="ANTITOXIN VAPB1"/>
    <property type="match status" value="1"/>
</dbReference>
<name>A0A1G4T2C0_9CAUL</name>
<organism evidence="4 5">
    <name type="scientific">Asticcacaulis taihuensis</name>
    <dbReference type="NCBI Taxonomy" id="260084"/>
    <lineage>
        <taxon>Bacteria</taxon>
        <taxon>Pseudomonadati</taxon>
        <taxon>Pseudomonadota</taxon>
        <taxon>Alphaproteobacteria</taxon>
        <taxon>Caulobacterales</taxon>
        <taxon>Caulobacteraceae</taxon>
        <taxon>Asticcacaulis</taxon>
    </lineage>
</organism>
<dbReference type="STRING" id="260084.SAMN02927928_3151"/>
<dbReference type="InterPro" id="IPR047976">
    <property type="entry name" value="Anti_VapB2-like"/>
</dbReference>
<keyword evidence="2" id="KW-0238">DNA-binding</keyword>
<evidence type="ECO:0000256" key="2">
    <source>
        <dbReference type="PROSITE-ProRule" id="PRU01076"/>
    </source>
</evidence>
<dbReference type="Proteomes" id="UP000199150">
    <property type="component" value="Unassembled WGS sequence"/>
</dbReference>
<dbReference type="AlphaFoldDB" id="A0A1G4T2C0"/>
<gene>
    <name evidence="4" type="ORF">SAMN02927928_3151</name>
</gene>
<dbReference type="InterPro" id="IPR037914">
    <property type="entry name" value="SpoVT-AbrB_sf"/>
</dbReference>
<keyword evidence="5" id="KW-1185">Reference proteome</keyword>
<dbReference type="InterPro" id="IPR007159">
    <property type="entry name" value="SpoVT-AbrB_dom"/>
</dbReference>
<feature type="domain" description="SpoVT-AbrB" evidence="3">
    <location>
        <begin position="4"/>
        <end position="46"/>
    </location>
</feature>